<dbReference type="Gene3D" id="3.40.50.300">
    <property type="entry name" value="P-loop containing nucleotide triphosphate hydrolases"/>
    <property type="match status" value="1"/>
</dbReference>
<dbReference type="PANTHER" id="PTHR43394:SF1">
    <property type="entry name" value="ATP-BINDING CASSETTE SUB-FAMILY B MEMBER 10, MITOCHONDRIAL"/>
    <property type="match status" value="1"/>
</dbReference>
<keyword evidence="6 12" id="KW-0067">ATP-binding</keyword>
<dbReference type="InterPro" id="IPR017871">
    <property type="entry name" value="ABC_transporter-like_CS"/>
</dbReference>
<evidence type="ECO:0000256" key="5">
    <source>
        <dbReference type="ARBA" id="ARBA00022741"/>
    </source>
</evidence>
<evidence type="ECO:0000256" key="8">
    <source>
        <dbReference type="ARBA" id="ARBA00023136"/>
    </source>
</evidence>
<dbReference type="Pfam" id="PF00005">
    <property type="entry name" value="ABC_tran"/>
    <property type="match status" value="1"/>
</dbReference>
<dbReference type="InterPro" id="IPR011527">
    <property type="entry name" value="ABC1_TM_dom"/>
</dbReference>
<feature type="domain" description="ABC transmembrane type-1" evidence="11">
    <location>
        <begin position="42"/>
        <end position="324"/>
    </location>
</feature>
<dbReference type="RefSeq" id="WP_283409576.1">
    <property type="nucleotide sequence ID" value="NZ_FXUF01000008.1"/>
</dbReference>
<dbReference type="PROSITE" id="PS50893">
    <property type="entry name" value="ABC_TRANSPORTER_2"/>
    <property type="match status" value="1"/>
</dbReference>
<evidence type="ECO:0000259" key="11">
    <source>
        <dbReference type="PROSITE" id="PS50929"/>
    </source>
</evidence>
<comment type="subcellular location">
    <subcellularLocation>
        <location evidence="1">Cell membrane</location>
        <topology evidence="1">Multi-pass membrane protein</topology>
    </subcellularLocation>
</comment>
<dbReference type="SUPFAM" id="SSF90123">
    <property type="entry name" value="ABC transporter transmembrane region"/>
    <property type="match status" value="1"/>
</dbReference>
<dbReference type="InterPro" id="IPR003593">
    <property type="entry name" value="AAA+_ATPase"/>
</dbReference>
<dbReference type="InterPro" id="IPR039421">
    <property type="entry name" value="Type_1_exporter"/>
</dbReference>
<dbReference type="PROSITE" id="PS50929">
    <property type="entry name" value="ABC_TM1F"/>
    <property type="match status" value="1"/>
</dbReference>
<feature type="transmembrane region" description="Helical" evidence="9">
    <location>
        <begin position="181"/>
        <end position="199"/>
    </location>
</feature>
<evidence type="ECO:0000313" key="12">
    <source>
        <dbReference type="EMBL" id="SMP60262.1"/>
    </source>
</evidence>
<dbReference type="PANTHER" id="PTHR43394">
    <property type="entry name" value="ATP-DEPENDENT PERMEASE MDL1, MITOCHONDRIAL"/>
    <property type="match status" value="1"/>
</dbReference>
<dbReference type="GO" id="GO:0015421">
    <property type="term" value="F:ABC-type oligopeptide transporter activity"/>
    <property type="evidence" value="ECO:0007669"/>
    <property type="project" value="TreeGrafter"/>
</dbReference>
<feature type="domain" description="ABC transporter" evidence="10">
    <location>
        <begin position="359"/>
        <end position="594"/>
    </location>
</feature>
<evidence type="ECO:0000256" key="2">
    <source>
        <dbReference type="ARBA" id="ARBA00022448"/>
    </source>
</evidence>
<evidence type="ECO:0000259" key="10">
    <source>
        <dbReference type="PROSITE" id="PS50893"/>
    </source>
</evidence>
<evidence type="ECO:0000256" key="9">
    <source>
        <dbReference type="SAM" id="Phobius"/>
    </source>
</evidence>
<dbReference type="FunFam" id="3.40.50.300:FF:000221">
    <property type="entry name" value="Multidrug ABC transporter ATP-binding protein"/>
    <property type="match status" value="1"/>
</dbReference>
<keyword evidence="8 9" id="KW-0472">Membrane</keyword>
<accession>A0AA46AJB1</accession>
<keyword evidence="13" id="KW-1185">Reference proteome</keyword>
<organism evidence="12 13">
    <name type="scientific">Anoxynatronum buryatiense</name>
    <dbReference type="NCBI Taxonomy" id="489973"/>
    <lineage>
        <taxon>Bacteria</taxon>
        <taxon>Bacillati</taxon>
        <taxon>Bacillota</taxon>
        <taxon>Clostridia</taxon>
        <taxon>Eubacteriales</taxon>
        <taxon>Clostridiaceae</taxon>
        <taxon>Anoxynatronum</taxon>
    </lineage>
</organism>
<dbReference type="SMART" id="SM00382">
    <property type="entry name" value="AAA"/>
    <property type="match status" value="1"/>
</dbReference>
<evidence type="ECO:0000256" key="1">
    <source>
        <dbReference type="ARBA" id="ARBA00004651"/>
    </source>
</evidence>
<dbReference type="CDD" id="cd18545">
    <property type="entry name" value="ABC_6TM_YknV_like"/>
    <property type="match status" value="1"/>
</dbReference>
<evidence type="ECO:0000256" key="3">
    <source>
        <dbReference type="ARBA" id="ARBA00022475"/>
    </source>
</evidence>
<feature type="transmembrane region" description="Helical" evidence="9">
    <location>
        <begin position="40"/>
        <end position="58"/>
    </location>
</feature>
<dbReference type="InterPro" id="IPR036640">
    <property type="entry name" value="ABC1_TM_sf"/>
</dbReference>
<dbReference type="PROSITE" id="PS00211">
    <property type="entry name" value="ABC_TRANSPORTER_1"/>
    <property type="match status" value="1"/>
</dbReference>
<evidence type="ECO:0000256" key="4">
    <source>
        <dbReference type="ARBA" id="ARBA00022692"/>
    </source>
</evidence>
<reference evidence="12" key="1">
    <citation type="submission" date="2017-05" db="EMBL/GenBank/DDBJ databases">
        <authorList>
            <person name="Varghese N."/>
            <person name="Submissions S."/>
        </authorList>
    </citation>
    <scope>NUCLEOTIDE SEQUENCE</scope>
    <source>
        <strain evidence="12">Su22</strain>
    </source>
</reference>
<evidence type="ECO:0000313" key="13">
    <source>
        <dbReference type="Proteomes" id="UP001158066"/>
    </source>
</evidence>
<sequence length="605" mass="66501">MRGGFYSKFSREHEGAWQSSLLTRKNLHFYAQLVISQRKALAIALVVTLLHTIMGLMPPLVAQQMIDHHILPGIREGMLWWAILFFLLQGGAWFFAYHQRLMTQTIGQRAVADVRQQLFHKLLHLPMAFHEKQQKGALTSLVMNDVGALSAAVTDGIVGFISDTATLLLMIWIMYRLHPGLTLWLLATLPVVLLAMALLGRHIRQAFREVREKMAALNTQVEENFAGIRVVQSLGVQQQQEQDFLDVSEGNLQAGLKAMVLLALVFPLTSLTTGTGTALLLWYGGVQVMTETITLGIFVAFLTYLRKVYQPLRNLSDLYNTYLAALASLDRIMSVLETPNPLAVKDTLPPLPEPLRGEVIFHQVSFAYDENQANVLDNLSLVLRPGERVGIAGATGAGKSTLAALLMRLRDPDTGSITLDGVPLPQIPPEQLHRFMAVVPQQVFLFSATVAENIAFGRPGASQEAVETAARQAMAHDMIMSLPEGYDTRLGEEGAGLSGGQRQLIAFARALLKDAPLLVLDEATASMDVTLESQVQASLSKLLENRSALIIAHRLSTLKQLDRICVLEKGKLSACGDHASLMKTNLYYRQLVESSVASNRPTSAG</sequence>
<feature type="transmembrane region" description="Helical" evidence="9">
    <location>
        <begin position="157"/>
        <end position="175"/>
    </location>
</feature>
<keyword evidence="4 9" id="KW-0812">Transmembrane</keyword>
<keyword evidence="3" id="KW-1003">Cell membrane</keyword>
<protein>
    <submittedName>
        <fullName evidence="12">ATP-binding cassette, subfamily B</fullName>
    </submittedName>
</protein>
<dbReference type="GO" id="GO:0016887">
    <property type="term" value="F:ATP hydrolysis activity"/>
    <property type="evidence" value="ECO:0007669"/>
    <property type="project" value="InterPro"/>
</dbReference>
<dbReference type="SUPFAM" id="SSF52540">
    <property type="entry name" value="P-loop containing nucleoside triphosphate hydrolases"/>
    <property type="match status" value="1"/>
</dbReference>
<feature type="transmembrane region" description="Helical" evidence="9">
    <location>
        <begin position="78"/>
        <end position="97"/>
    </location>
</feature>
<dbReference type="InterPro" id="IPR003439">
    <property type="entry name" value="ABC_transporter-like_ATP-bd"/>
</dbReference>
<keyword evidence="5" id="KW-0547">Nucleotide-binding</keyword>
<keyword evidence="2" id="KW-0813">Transport</keyword>
<dbReference type="Proteomes" id="UP001158066">
    <property type="component" value="Unassembled WGS sequence"/>
</dbReference>
<dbReference type="Gene3D" id="1.20.1560.10">
    <property type="entry name" value="ABC transporter type 1, transmembrane domain"/>
    <property type="match status" value="1"/>
</dbReference>
<dbReference type="AlphaFoldDB" id="A0AA46AJB1"/>
<name>A0AA46AJB1_9CLOT</name>
<proteinExistence type="predicted"/>
<evidence type="ECO:0000256" key="7">
    <source>
        <dbReference type="ARBA" id="ARBA00022989"/>
    </source>
</evidence>
<feature type="transmembrane region" description="Helical" evidence="9">
    <location>
        <begin position="258"/>
        <end position="282"/>
    </location>
</feature>
<dbReference type="EMBL" id="FXUF01000008">
    <property type="protein sequence ID" value="SMP60262.1"/>
    <property type="molecule type" value="Genomic_DNA"/>
</dbReference>
<dbReference type="Pfam" id="PF00664">
    <property type="entry name" value="ABC_membrane"/>
    <property type="match status" value="1"/>
</dbReference>
<feature type="transmembrane region" description="Helical" evidence="9">
    <location>
        <begin position="288"/>
        <end position="305"/>
    </location>
</feature>
<dbReference type="InterPro" id="IPR027417">
    <property type="entry name" value="P-loop_NTPase"/>
</dbReference>
<dbReference type="GO" id="GO:0005524">
    <property type="term" value="F:ATP binding"/>
    <property type="evidence" value="ECO:0007669"/>
    <property type="project" value="UniProtKB-KW"/>
</dbReference>
<keyword evidence="7 9" id="KW-1133">Transmembrane helix</keyword>
<comment type="caution">
    <text evidence="12">The sequence shown here is derived from an EMBL/GenBank/DDBJ whole genome shotgun (WGS) entry which is preliminary data.</text>
</comment>
<dbReference type="GO" id="GO:0005886">
    <property type="term" value="C:plasma membrane"/>
    <property type="evidence" value="ECO:0007669"/>
    <property type="project" value="UniProtKB-SubCell"/>
</dbReference>
<evidence type="ECO:0000256" key="6">
    <source>
        <dbReference type="ARBA" id="ARBA00022840"/>
    </source>
</evidence>
<gene>
    <name evidence="12" type="ORF">SAMN06296020_10888</name>
</gene>